<comment type="similarity">
    <text evidence="11">Belongs to the Thz kinase family.</text>
</comment>
<protein>
    <recommendedName>
        <fullName evidence="11">Hydroxyethylthiazole kinase</fullName>
        <ecNumber evidence="11">2.7.1.50</ecNumber>
    </recommendedName>
    <alternativeName>
        <fullName evidence="11">4-methyl-5-beta-hydroxyethylthiazole kinase</fullName>
        <shortName evidence="11">TH kinase</shortName>
        <shortName evidence="11">Thz kinase</shortName>
    </alternativeName>
</protein>
<dbReference type="GO" id="GO:0000287">
    <property type="term" value="F:magnesium ion binding"/>
    <property type="evidence" value="ECO:0007669"/>
    <property type="project" value="UniProtKB-UniRule"/>
</dbReference>
<keyword evidence="6 11" id="KW-0547">Nucleotide-binding</keyword>
<keyword evidence="9 11" id="KW-0460">Magnesium</keyword>
<comment type="caution">
    <text evidence="13">The sequence shown here is derived from an EMBL/GenBank/DDBJ whole genome shotgun (WGS) entry which is preliminary data.</text>
</comment>
<dbReference type="Gene3D" id="3.40.1190.20">
    <property type="match status" value="1"/>
</dbReference>
<organism evidence="13 16">
    <name type="scientific">Aliirhizobium cellulosilyticum</name>
    <dbReference type="NCBI Taxonomy" id="393664"/>
    <lineage>
        <taxon>Bacteria</taxon>
        <taxon>Pseudomonadati</taxon>
        <taxon>Pseudomonadota</taxon>
        <taxon>Alphaproteobacteria</taxon>
        <taxon>Hyphomicrobiales</taxon>
        <taxon>Rhizobiaceae</taxon>
        <taxon>Aliirhizobium</taxon>
    </lineage>
</organism>
<sequence length="271" mass="27514">MADDSAQSLKPGALLAAMRQKNPLVQNITNFVAMNIAANVMLAAGASPAMVHSPEEAAEFAGIAAALTVNIGTLSPDFFDGMKQAAEAASEAGKPWILDPVAHFATAYRRAAVSALLEHRPTVIRGNASEIITLAGEHASGQGVDSGDSVASAQAAARALAIRHGCVVAVTGERDFVTDGHRAVHVLGGSALMPKVTALGCSLTCVIGGFAATMPDKPFEATVAALALFASAGELAGRDAHAPGSFAVRFLDLLAEVTPDAVDAVARVIPA</sequence>
<dbReference type="EC" id="2.7.1.50" evidence="11"/>
<keyword evidence="8 11" id="KW-0067">ATP-binding</keyword>
<evidence type="ECO:0000313" key="17">
    <source>
        <dbReference type="Proteomes" id="UP000576087"/>
    </source>
</evidence>
<dbReference type="EMBL" id="JACIHM010000001">
    <property type="protein sequence ID" value="MBB4444566.1"/>
    <property type="molecule type" value="Genomic_DNA"/>
</dbReference>
<dbReference type="SUPFAM" id="SSF53613">
    <property type="entry name" value="Ribokinase-like"/>
    <property type="match status" value="1"/>
</dbReference>
<dbReference type="Proteomes" id="UP000576087">
    <property type="component" value="Unassembled WGS sequence"/>
</dbReference>
<dbReference type="EMBL" id="JACIGW010000001">
    <property type="protein sequence ID" value="MBB4347727.1"/>
    <property type="molecule type" value="Genomic_DNA"/>
</dbReference>
<dbReference type="NCBIfam" id="NF006830">
    <property type="entry name" value="PRK09355.1"/>
    <property type="match status" value="1"/>
</dbReference>
<proteinExistence type="inferred from homology"/>
<dbReference type="HAMAP" id="MF_00228">
    <property type="entry name" value="Thz_kinase"/>
    <property type="match status" value="1"/>
</dbReference>
<dbReference type="Pfam" id="PF02110">
    <property type="entry name" value="HK"/>
    <property type="match status" value="1"/>
</dbReference>
<dbReference type="GO" id="GO:0009228">
    <property type="term" value="P:thiamine biosynthetic process"/>
    <property type="evidence" value="ECO:0007669"/>
    <property type="project" value="UniProtKB-KW"/>
</dbReference>
<dbReference type="Proteomes" id="UP000524535">
    <property type="component" value="Unassembled WGS sequence"/>
</dbReference>
<reference evidence="15 16" key="1">
    <citation type="submission" date="2020-08" db="EMBL/GenBank/DDBJ databases">
        <title>Genomic Encyclopedia of Type Strains, Phase IV (KMG-V): Genome sequencing to study the core and pangenomes of soil and plant-associated prokaryotes.</title>
        <authorList>
            <person name="Whitman W."/>
        </authorList>
    </citation>
    <scope>NUCLEOTIDE SEQUENCE [LARGE SCALE GENOMIC DNA]</scope>
    <source>
        <strain evidence="13 16">SEMIA 444</strain>
        <strain evidence="12 15">SEMIA 448</strain>
        <strain evidence="14 17">SEMIA 452</strain>
    </source>
</reference>
<dbReference type="RefSeq" id="WP_183821721.1">
    <property type="nucleotide sequence ID" value="NZ_JACIGW010000001.1"/>
</dbReference>
<feature type="binding site" evidence="11">
    <location>
        <position position="125"/>
    </location>
    <ligand>
        <name>ATP</name>
        <dbReference type="ChEBI" id="CHEBI:30616"/>
    </ligand>
</feature>
<dbReference type="GO" id="GO:0005524">
    <property type="term" value="F:ATP binding"/>
    <property type="evidence" value="ECO:0007669"/>
    <property type="project" value="UniProtKB-UniRule"/>
</dbReference>
<feature type="binding site" evidence="11">
    <location>
        <position position="50"/>
    </location>
    <ligand>
        <name>substrate</name>
    </ligand>
</feature>
<evidence type="ECO:0000256" key="10">
    <source>
        <dbReference type="ARBA" id="ARBA00022977"/>
    </source>
</evidence>
<evidence type="ECO:0000256" key="2">
    <source>
        <dbReference type="ARBA" id="ARBA00001946"/>
    </source>
</evidence>
<evidence type="ECO:0000313" key="12">
    <source>
        <dbReference type="EMBL" id="MBB4347727.1"/>
    </source>
</evidence>
<keyword evidence="16" id="KW-1185">Reference proteome</keyword>
<feature type="binding site" evidence="11">
    <location>
        <position position="198"/>
    </location>
    <ligand>
        <name>substrate</name>
    </ligand>
</feature>
<evidence type="ECO:0000313" key="13">
    <source>
        <dbReference type="EMBL" id="MBB4409879.1"/>
    </source>
</evidence>
<evidence type="ECO:0000256" key="8">
    <source>
        <dbReference type="ARBA" id="ARBA00022840"/>
    </source>
</evidence>
<name>A0A7W6TAW4_9HYPH</name>
<evidence type="ECO:0000313" key="14">
    <source>
        <dbReference type="EMBL" id="MBB4444566.1"/>
    </source>
</evidence>
<evidence type="ECO:0000256" key="4">
    <source>
        <dbReference type="ARBA" id="ARBA00022679"/>
    </source>
</evidence>
<dbReference type="PRINTS" id="PR01099">
    <property type="entry name" value="HYETHTZKNASE"/>
</dbReference>
<dbReference type="AlphaFoldDB" id="A0A7W6TAW4"/>
<comment type="function">
    <text evidence="11">Catalyzes the phosphorylation of the hydroxyl group of 4-methyl-5-beta-hydroxyethylthiazole (THZ).</text>
</comment>
<evidence type="ECO:0000256" key="6">
    <source>
        <dbReference type="ARBA" id="ARBA00022741"/>
    </source>
</evidence>
<accession>A0A7W6TAW4</accession>
<comment type="cofactor">
    <cofactor evidence="2 11">
        <name>Mg(2+)</name>
        <dbReference type="ChEBI" id="CHEBI:18420"/>
    </cofactor>
</comment>
<evidence type="ECO:0000256" key="1">
    <source>
        <dbReference type="ARBA" id="ARBA00001771"/>
    </source>
</evidence>
<evidence type="ECO:0000256" key="7">
    <source>
        <dbReference type="ARBA" id="ARBA00022777"/>
    </source>
</evidence>
<dbReference type="InterPro" id="IPR000417">
    <property type="entry name" value="Hyethyz_kinase"/>
</dbReference>
<dbReference type="UniPathway" id="UPA00060">
    <property type="reaction ID" value="UER00139"/>
</dbReference>
<evidence type="ECO:0000256" key="5">
    <source>
        <dbReference type="ARBA" id="ARBA00022723"/>
    </source>
</evidence>
<comment type="catalytic activity">
    <reaction evidence="1 11">
        <text>5-(2-hydroxyethyl)-4-methylthiazole + ATP = 4-methyl-5-(2-phosphooxyethyl)-thiazole + ADP + H(+)</text>
        <dbReference type="Rhea" id="RHEA:24212"/>
        <dbReference type="ChEBI" id="CHEBI:15378"/>
        <dbReference type="ChEBI" id="CHEBI:17957"/>
        <dbReference type="ChEBI" id="CHEBI:30616"/>
        <dbReference type="ChEBI" id="CHEBI:58296"/>
        <dbReference type="ChEBI" id="CHEBI:456216"/>
        <dbReference type="EC" id="2.7.1.50"/>
    </reaction>
</comment>
<dbReference type="Proteomes" id="UP000520770">
    <property type="component" value="Unassembled WGS sequence"/>
</dbReference>
<dbReference type="InterPro" id="IPR029056">
    <property type="entry name" value="Ribokinase-like"/>
</dbReference>
<dbReference type="CDD" id="cd01170">
    <property type="entry name" value="THZ_kinase"/>
    <property type="match status" value="1"/>
</dbReference>
<evidence type="ECO:0000256" key="9">
    <source>
        <dbReference type="ARBA" id="ARBA00022842"/>
    </source>
</evidence>
<comment type="pathway">
    <text evidence="3 11">Cofactor biosynthesis; thiamine diphosphate biosynthesis; 4-methyl-5-(2-phosphoethyl)-thiazole from 5-(2-hydroxyethyl)-4-methylthiazole: step 1/1.</text>
</comment>
<evidence type="ECO:0000256" key="3">
    <source>
        <dbReference type="ARBA" id="ARBA00004868"/>
    </source>
</evidence>
<evidence type="ECO:0000256" key="11">
    <source>
        <dbReference type="HAMAP-Rule" id="MF_00228"/>
    </source>
</evidence>
<gene>
    <name evidence="11" type="primary">thiM</name>
    <name evidence="13" type="ORF">GGE31_000350</name>
    <name evidence="12" type="ORF">GGE33_001435</name>
    <name evidence="14" type="ORF">GGE35_000348</name>
</gene>
<keyword evidence="7 11" id="KW-0418">Kinase</keyword>
<dbReference type="GO" id="GO:0009229">
    <property type="term" value="P:thiamine diphosphate biosynthetic process"/>
    <property type="evidence" value="ECO:0007669"/>
    <property type="project" value="UniProtKB-UniRule"/>
</dbReference>
<evidence type="ECO:0000313" key="16">
    <source>
        <dbReference type="Proteomes" id="UP000524535"/>
    </source>
</evidence>
<dbReference type="EMBL" id="JACIGY010000001">
    <property type="protein sequence ID" value="MBB4409879.1"/>
    <property type="molecule type" value="Genomic_DNA"/>
</dbReference>
<feature type="binding site" evidence="11">
    <location>
        <position position="171"/>
    </location>
    <ligand>
        <name>ATP</name>
        <dbReference type="ChEBI" id="CHEBI:30616"/>
    </ligand>
</feature>
<evidence type="ECO:0000313" key="15">
    <source>
        <dbReference type="Proteomes" id="UP000520770"/>
    </source>
</evidence>
<keyword evidence="10 11" id="KW-0784">Thiamine biosynthesis</keyword>
<keyword evidence="5 11" id="KW-0479">Metal-binding</keyword>
<keyword evidence="4 11" id="KW-0808">Transferase</keyword>
<dbReference type="GO" id="GO:0004417">
    <property type="term" value="F:hydroxyethylthiazole kinase activity"/>
    <property type="evidence" value="ECO:0007669"/>
    <property type="project" value="UniProtKB-UniRule"/>
</dbReference>
<dbReference type="NCBIfam" id="TIGR00694">
    <property type="entry name" value="thiM"/>
    <property type="match status" value="1"/>
</dbReference>
<dbReference type="PIRSF" id="PIRSF000513">
    <property type="entry name" value="Thz_kinase"/>
    <property type="match status" value="1"/>
</dbReference>